<reference evidence="1 2" key="1">
    <citation type="submission" date="2016-05" db="EMBL/GenBank/DDBJ databases">
        <title>Comparative analysis of secretome profiles of manganese(II)-oxidizing ascomycete fungi.</title>
        <authorList>
            <consortium name="DOE Joint Genome Institute"/>
            <person name="Zeiner C.A."/>
            <person name="Purvine S.O."/>
            <person name="Zink E.M."/>
            <person name="Wu S."/>
            <person name="Pasa-Tolic L."/>
            <person name="Chaput D.L."/>
            <person name="Haridas S."/>
            <person name="Grigoriev I.V."/>
            <person name="Santelli C.M."/>
            <person name="Hansel C.M."/>
        </authorList>
    </citation>
    <scope>NUCLEOTIDE SEQUENCE [LARGE SCALE GENOMIC DNA]</scope>
    <source>
        <strain evidence="1 2">AP3s5-JAC2a</strain>
    </source>
</reference>
<keyword evidence="2" id="KW-1185">Reference proteome</keyword>
<dbReference type="AlphaFoldDB" id="A0A177C8E8"/>
<sequence length="189" mass="21116">MPRIRIDCRTLLPRPERVILLGNVEAAEDEERLYLQSRKFVEILLNVQPKAQWQTAQCRYKRFGDAFAIEKAVVEVMGRFDADAKTAQVFQLRRFADCVIPCLEVANHIARCGEGAGVSSVCAGDFWSGAPHAREEGGWDAGSLSPGQRGGLGRKIRRAVVLQVAVVVRPWSSKQLHQLPHYAWTVHIA</sequence>
<dbReference type="GeneID" id="28771441"/>
<gene>
    <name evidence="1" type="ORF">CC84DRAFT_959696</name>
</gene>
<organism evidence="1 2">
    <name type="scientific">Paraphaeosphaeria sporulosa</name>
    <dbReference type="NCBI Taxonomy" id="1460663"/>
    <lineage>
        <taxon>Eukaryota</taxon>
        <taxon>Fungi</taxon>
        <taxon>Dikarya</taxon>
        <taxon>Ascomycota</taxon>
        <taxon>Pezizomycotina</taxon>
        <taxon>Dothideomycetes</taxon>
        <taxon>Pleosporomycetidae</taxon>
        <taxon>Pleosporales</taxon>
        <taxon>Massarineae</taxon>
        <taxon>Didymosphaeriaceae</taxon>
        <taxon>Paraphaeosphaeria</taxon>
    </lineage>
</organism>
<dbReference type="Proteomes" id="UP000077069">
    <property type="component" value="Unassembled WGS sequence"/>
</dbReference>
<dbReference type="RefSeq" id="XP_018033494.1">
    <property type="nucleotide sequence ID" value="XM_018187955.1"/>
</dbReference>
<protein>
    <submittedName>
        <fullName evidence="1">Uncharacterized protein</fullName>
    </submittedName>
</protein>
<dbReference type="EMBL" id="KV441555">
    <property type="protein sequence ID" value="OAG03129.1"/>
    <property type="molecule type" value="Genomic_DNA"/>
</dbReference>
<evidence type="ECO:0000313" key="1">
    <source>
        <dbReference type="EMBL" id="OAG03129.1"/>
    </source>
</evidence>
<name>A0A177C8E8_9PLEO</name>
<proteinExistence type="predicted"/>
<dbReference type="InParanoid" id="A0A177C8E8"/>
<evidence type="ECO:0000313" key="2">
    <source>
        <dbReference type="Proteomes" id="UP000077069"/>
    </source>
</evidence>
<accession>A0A177C8E8</accession>